<feature type="signal peptide" evidence="1">
    <location>
        <begin position="1"/>
        <end position="23"/>
    </location>
</feature>
<protein>
    <submittedName>
        <fullName evidence="4">T9SS type A sorting domain-containing protein</fullName>
    </submittedName>
</protein>
<evidence type="ECO:0000259" key="2">
    <source>
        <dbReference type="Pfam" id="PF18962"/>
    </source>
</evidence>
<organism evidence="4 5">
    <name type="scientific">Adhaeribacter swui</name>
    <dbReference type="NCBI Taxonomy" id="2086471"/>
    <lineage>
        <taxon>Bacteria</taxon>
        <taxon>Pseudomonadati</taxon>
        <taxon>Bacteroidota</taxon>
        <taxon>Cytophagia</taxon>
        <taxon>Cytophagales</taxon>
        <taxon>Hymenobacteraceae</taxon>
        <taxon>Adhaeribacter</taxon>
    </lineage>
</organism>
<dbReference type="PANTHER" id="PTHR42754">
    <property type="entry name" value="ENDOGLUCANASE"/>
    <property type="match status" value="1"/>
</dbReference>
<dbReference type="PANTHER" id="PTHR42754:SF1">
    <property type="entry name" value="LIPOPROTEIN"/>
    <property type="match status" value="1"/>
</dbReference>
<dbReference type="Proteomes" id="UP000515237">
    <property type="component" value="Plasmid unnamed2"/>
</dbReference>
<evidence type="ECO:0000313" key="4">
    <source>
        <dbReference type="EMBL" id="QNF31377.1"/>
    </source>
</evidence>
<dbReference type="NCBIfam" id="TIGR04183">
    <property type="entry name" value="Por_Secre_tail"/>
    <property type="match status" value="1"/>
</dbReference>
<gene>
    <name evidence="4" type="ORF">HUW51_01060</name>
</gene>
<dbReference type="Gene3D" id="2.60.120.380">
    <property type="match status" value="1"/>
</dbReference>
<feature type="chain" id="PRO_5028925941" evidence="1">
    <location>
        <begin position="24"/>
        <end position="1165"/>
    </location>
</feature>
<dbReference type="KEGG" id="aswu:HUW51_01060"/>
<dbReference type="InterPro" id="IPR026444">
    <property type="entry name" value="Secre_tail"/>
</dbReference>
<geneLocation type="plasmid" evidence="4 5">
    <name>unnamed2</name>
</geneLocation>
<dbReference type="SUPFAM" id="SSF89260">
    <property type="entry name" value="Collagen-binding domain"/>
    <property type="match status" value="1"/>
</dbReference>
<name>A0A7G7G2J3_9BACT</name>
<dbReference type="Pfam" id="PF18962">
    <property type="entry name" value="Por_Secre_tail"/>
    <property type="match status" value="1"/>
</dbReference>
<feature type="domain" description="Secretion system C-terminal sorting" evidence="2">
    <location>
        <begin position="1087"/>
        <end position="1161"/>
    </location>
</feature>
<dbReference type="EMBL" id="CP055155">
    <property type="protein sequence ID" value="QNF31377.1"/>
    <property type="molecule type" value="Genomic_DNA"/>
</dbReference>
<sequence>MKKLYCCLILFIYWLGWPTSLQAQTPINLGKTTDLIATFRAKASINSRKVTALNNQIKQAVPGQRTLFLNINTSKKEGSAEVFIGNVVARKNSSYFLKADGTNLSGYLILQDEKRAYQYSSKTNGQAYLQEVDINKVICVDLPLVSSPPGIANNQVLAPAVKVPLLESLPGAGAVVLLDFDGEYVSGTGWNGGKAIDAAPAQFSSLEMEEVWKIISEDFRPYELNITTNEAVFAQAAVTRRMRVIFTPTRQWYGYVGGVAYIGSFNWNSDTPCWAFNSGVKAAGDVGSHEVGHTLKLRHDGRSSPAETYYYGQGNWAPIMGSSYYREQAQWSKGEYPAANNKEDDVSIMATNGFKYRSDDHSNTTDSATVLTKDAEGKVLPAYNKGIITTDTDTDVFSFITDGGKVSLQVNPNPSYPNLDVLLTLKNDSLKTIAKSDSTGMSAALNVTLAAGTYYLYIDGATGDMGATSNYGSLGEYSIAGFIPTFCIPALANDCKSGDIINNFSFHNLVNYNSDCGGQAAGYTDYLPTGTFTTTVSRGQTYKLSVQAGASRAQGFGVWIDYNNDQDFGDAGEFIYSSPTFGTQVYDATITIPLETTTGTKRLRVRSQYQATLTSNQECAAFAGETEDYIITIQDPVVSSTQWNLRYGGKDQEGFTTILKTADGGYLSGGFSTSGMSGDKTQDNRGKNDYWIIKTDANGQKIWDKRYGGAADDYLNRVIQTIDGGYLLAGSSLSGTGGDKTQNSRGDRDYWIVKINSTGVKQWDKRFGGSGYEELKKVLQLSTGEYILAGYSNSPASGDKRKPSRGGTDYWIVKVSSTGSLLWERNYGGDLNDILSGIVQTADGGFVLGGSSVSGKGGDKTEVSRGDKDFWLVRIDKNGKKLWDKTYGGSGQDDAFSLGTIRQGGFFIAGQSDSPAGGDKTRVSQGGKDFWFIKVANNGVKIWDKRFGGSKDEELRASIQTSDGGFILAGKSFSDKGGNKTQNSQGSSDYWIVKTDQDGMYQWDKRFGGSGAEELRAVTQTSDGGLLLAGKSESGASGDKTQPSQGKTDFWLVKVAPDAKSIVAKREANEAEELLVSATQLQISAHPNPFSDKVTISFTLPDTQSATIKVYDLQGREITTLFQEEAEAKKEYTVEWKVNKQKAGIYILQLLTPTKHSQHKLLLSQ</sequence>
<proteinExistence type="predicted"/>
<dbReference type="SUPFAM" id="SSF55486">
    <property type="entry name" value="Metalloproteases ('zincins'), catalytic domain"/>
    <property type="match status" value="1"/>
</dbReference>
<dbReference type="RefSeq" id="WP_185269943.1">
    <property type="nucleotide sequence ID" value="NZ_CP055155.1"/>
</dbReference>
<reference evidence="4 5" key="1">
    <citation type="journal article" date="2018" name="Int. J. Syst. Evol. Microbiol.">
        <title>Adhaeribacter swui sp. nov., isolated from wet mud.</title>
        <authorList>
            <person name="Kim D.U."/>
            <person name="Kim K.W."/>
            <person name="Kang M.S."/>
            <person name="Kim J.Y."/>
            <person name="Jang J.H."/>
            <person name="Kim M.K."/>
        </authorList>
    </citation>
    <scope>NUCLEOTIDE SEQUENCE [LARGE SCALE GENOMIC DNA]</scope>
    <source>
        <strain evidence="4 5">KCTC 52873</strain>
        <plasmid evidence="4">unnamed2</plasmid>
    </source>
</reference>
<evidence type="ECO:0000313" key="5">
    <source>
        <dbReference type="Proteomes" id="UP000515237"/>
    </source>
</evidence>
<dbReference type="InterPro" id="IPR045474">
    <property type="entry name" value="GEVED"/>
</dbReference>
<keyword evidence="4" id="KW-0614">Plasmid</keyword>
<dbReference type="AlphaFoldDB" id="A0A7G7G2J3"/>
<keyword evidence="5" id="KW-1185">Reference proteome</keyword>
<accession>A0A7G7G2J3</accession>
<dbReference type="Gene3D" id="2.60.40.4070">
    <property type="match status" value="1"/>
</dbReference>
<keyword evidence="1" id="KW-0732">Signal</keyword>
<evidence type="ECO:0000256" key="1">
    <source>
        <dbReference type="SAM" id="SignalP"/>
    </source>
</evidence>
<feature type="domain" description="GEVED" evidence="3">
    <location>
        <begin position="556"/>
        <end position="632"/>
    </location>
</feature>
<dbReference type="Pfam" id="PF20009">
    <property type="entry name" value="GEVED"/>
    <property type="match status" value="1"/>
</dbReference>
<evidence type="ECO:0000259" key="3">
    <source>
        <dbReference type="Pfam" id="PF20009"/>
    </source>
</evidence>